<proteinExistence type="predicted"/>
<protein>
    <submittedName>
        <fullName evidence="1">Uncharacterized protein</fullName>
    </submittedName>
</protein>
<dbReference type="Proteomes" id="UP001177021">
    <property type="component" value="Unassembled WGS sequence"/>
</dbReference>
<keyword evidence="2" id="KW-1185">Reference proteome</keyword>
<gene>
    <name evidence="1" type="ORF">MILVUS5_LOCUS14854</name>
</gene>
<comment type="caution">
    <text evidence="1">The sequence shown here is derived from an EMBL/GenBank/DDBJ whole genome shotgun (WGS) entry which is preliminary data.</text>
</comment>
<sequence length="402" mass="45008">MNPYDFYYLEDFLKFSPFSPNHGNLNMVSSPRFRSSRIRPASAIVPIPENPSIAYHKEIYTVLFDPPSFLMVHSIYCHLWKKSKMEKKFLPLPPLRKSPQESSIHVQELLSDSIPEAEGEISSPSTSVLVSSTRFGNFHSEIVPIKSIEFVKPEIKDCTVKIGKITCILVDSSCSIESAFSASEENEKLKNLDLLNQEAKVEEKLQKFKPQTSNHKLLSEISFSAIDRFVDVFIEQDPVSPRLESIEHSLAIIVEVLESRNSIFPVSAANHFEHLDLYGILDTVFDPGGVVTPLSVKLLYGAMIFVSPSTFGLLIVFVVEFSVEFIVLVFDPGGNRHRSQLKSLTTILTSEEKHTQVSDSESPSSFIDSELKLASELKFASQLNLASGIPSDTTSNFCIYHP</sequence>
<dbReference type="EMBL" id="CASHSV030000109">
    <property type="protein sequence ID" value="CAJ2646072.1"/>
    <property type="molecule type" value="Genomic_DNA"/>
</dbReference>
<evidence type="ECO:0000313" key="2">
    <source>
        <dbReference type="Proteomes" id="UP001177021"/>
    </source>
</evidence>
<evidence type="ECO:0000313" key="1">
    <source>
        <dbReference type="EMBL" id="CAJ2646072.1"/>
    </source>
</evidence>
<organism evidence="1 2">
    <name type="scientific">Trifolium pratense</name>
    <name type="common">Red clover</name>
    <dbReference type="NCBI Taxonomy" id="57577"/>
    <lineage>
        <taxon>Eukaryota</taxon>
        <taxon>Viridiplantae</taxon>
        <taxon>Streptophyta</taxon>
        <taxon>Embryophyta</taxon>
        <taxon>Tracheophyta</taxon>
        <taxon>Spermatophyta</taxon>
        <taxon>Magnoliopsida</taxon>
        <taxon>eudicotyledons</taxon>
        <taxon>Gunneridae</taxon>
        <taxon>Pentapetalae</taxon>
        <taxon>rosids</taxon>
        <taxon>fabids</taxon>
        <taxon>Fabales</taxon>
        <taxon>Fabaceae</taxon>
        <taxon>Papilionoideae</taxon>
        <taxon>50 kb inversion clade</taxon>
        <taxon>NPAAA clade</taxon>
        <taxon>Hologalegina</taxon>
        <taxon>IRL clade</taxon>
        <taxon>Trifolieae</taxon>
        <taxon>Trifolium</taxon>
    </lineage>
</organism>
<name>A0ACB0JLT6_TRIPR</name>
<accession>A0ACB0JLT6</accession>
<reference evidence="1" key="1">
    <citation type="submission" date="2023-10" db="EMBL/GenBank/DDBJ databases">
        <authorList>
            <person name="Rodriguez Cubillos JULIANA M."/>
            <person name="De Vega J."/>
        </authorList>
    </citation>
    <scope>NUCLEOTIDE SEQUENCE</scope>
</reference>